<feature type="domain" description="Homeobox" evidence="4">
    <location>
        <begin position="77"/>
        <end position="122"/>
    </location>
</feature>
<keyword evidence="2 3" id="KW-0539">Nucleus</keyword>
<dbReference type="CDD" id="cd00086">
    <property type="entry name" value="homeodomain"/>
    <property type="match status" value="1"/>
</dbReference>
<proteinExistence type="predicted"/>
<dbReference type="SMART" id="SM00389">
    <property type="entry name" value="HOX"/>
    <property type="match status" value="1"/>
</dbReference>
<sequence length="169" mass="19744">MKKPVEESTEESMWNQLKTSSDVLKDYNYLFGNRWIDGNKEKLIELTGMTERKINTILQSYRSKDSNSGIRFQSPGFSSEQKRILNETFDIRPFVDSQKITELAERTGLMRTQIATWFSRERKIRDGKVYRKNRQTPPKPLYFSIDNILSSDFPNNKKGAEPKIGHAPF</sequence>
<dbReference type="eggNOG" id="ENOG502RT9Q">
    <property type="taxonomic scope" value="Eukaryota"/>
</dbReference>
<keyword evidence="2 3" id="KW-0238">DNA-binding</keyword>
<accession>A0A1I7UJM1</accession>
<name>A0A1I7UJM1_9PELO</name>
<organism evidence="5 6">
    <name type="scientific">Caenorhabditis tropicalis</name>
    <dbReference type="NCBI Taxonomy" id="1561998"/>
    <lineage>
        <taxon>Eukaryota</taxon>
        <taxon>Metazoa</taxon>
        <taxon>Ecdysozoa</taxon>
        <taxon>Nematoda</taxon>
        <taxon>Chromadorea</taxon>
        <taxon>Rhabditida</taxon>
        <taxon>Rhabditina</taxon>
        <taxon>Rhabditomorpha</taxon>
        <taxon>Rhabditoidea</taxon>
        <taxon>Rhabditidae</taxon>
        <taxon>Peloderinae</taxon>
        <taxon>Caenorhabditis</taxon>
    </lineage>
</organism>
<evidence type="ECO:0000256" key="2">
    <source>
        <dbReference type="PROSITE-ProRule" id="PRU00108"/>
    </source>
</evidence>
<dbReference type="GO" id="GO:0003677">
    <property type="term" value="F:DNA binding"/>
    <property type="evidence" value="ECO:0007669"/>
    <property type="project" value="UniProtKB-UniRule"/>
</dbReference>
<dbReference type="AlphaFoldDB" id="A0A1I7UJM1"/>
<reference evidence="6" key="1">
    <citation type="submission" date="2016-11" db="UniProtKB">
        <authorList>
            <consortium name="WormBaseParasite"/>
        </authorList>
    </citation>
    <scope>IDENTIFICATION</scope>
</reference>
<dbReference type="InterPro" id="IPR001356">
    <property type="entry name" value="HD"/>
</dbReference>
<keyword evidence="2 3" id="KW-0371">Homeobox</keyword>
<dbReference type="Gene3D" id="1.10.10.60">
    <property type="entry name" value="Homeodomain-like"/>
    <property type="match status" value="1"/>
</dbReference>
<evidence type="ECO:0000313" key="5">
    <source>
        <dbReference type="Proteomes" id="UP000095282"/>
    </source>
</evidence>
<evidence type="ECO:0000313" key="6">
    <source>
        <dbReference type="WBParaSite" id="Csp11.Scaffold629.g9989.t1"/>
    </source>
</evidence>
<feature type="DNA-binding region" description="Homeobox" evidence="2">
    <location>
        <begin position="79"/>
        <end position="123"/>
    </location>
</feature>
<dbReference type="Pfam" id="PF00046">
    <property type="entry name" value="Homeodomain"/>
    <property type="match status" value="1"/>
</dbReference>
<evidence type="ECO:0000256" key="1">
    <source>
        <dbReference type="ARBA" id="ARBA00004123"/>
    </source>
</evidence>
<dbReference type="GO" id="GO:0005634">
    <property type="term" value="C:nucleus"/>
    <property type="evidence" value="ECO:0007669"/>
    <property type="project" value="UniProtKB-SubCell"/>
</dbReference>
<evidence type="ECO:0000256" key="3">
    <source>
        <dbReference type="RuleBase" id="RU000682"/>
    </source>
</evidence>
<evidence type="ECO:0000259" key="4">
    <source>
        <dbReference type="PROSITE" id="PS50071"/>
    </source>
</evidence>
<dbReference type="InterPro" id="IPR009057">
    <property type="entry name" value="Homeodomain-like_sf"/>
</dbReference>
<dbReference type="SUPFAM" id="SSF46689">
    <property type="entry name" value="Homeodomain-like"/>
    <property type="match status" value="1"/>
</dbReference>
<dbReference type="PROSITE" id="PS50071">
    <property type="entry name" value="HOMEOBOX_2"/>
    <property type="match status" value="1"/>
</dbReference>
<dbReference type="Proteomes" id="UP000095282">
    <property type="component" value="Unplaced"/>
</dbReference>
<keyword evidence="5" id="KW-1185">Reference proteome</keyword>
<protein>
    <submittedName>
        <fullName evidence="6">Homeobox domain-containing protein</fullName>
    </submittedName>
</protein>
<dbReference type="STRING" id="1561998.A0A1I7UJM1"/>
<comment type="subcellular location">
    <subcellularLocation>
        <location evidence="1 2 3">Nucleus</location>
    </subcellularLocation>
</comment>
<dbReference type="WBParaSite" id="Csp11.Scaffold629.g9989.t1">
    <property type="protein sequence ID" value="Csp11.Scaffold629.g9989.t1"/>
    <property type="gene ID" value="Csp11.Scaffold629.g9989"/>
</dbReference>